<dbReference type="EMBL" id="MU863915">
    <property type="protein sequence ID" value="KAK4200788.1"/>
    <property type="molecule type" value="Genomic_DNA"/>
</dbReference>
<feature type="compositionally biased region" description="Low complexity" evidence="1">
    <location>
        <begin position="24"/>
        <end position="46"/>
    </location>
</feature>
<protein>
    <submittedName>
        <fullName evidence="2">Uncharacterized protein</fullName>
    </submittedName>
</protein>
<feature type="compositionally biased region" description="Low complexity" evidence="1">
    <location>
        <begin position="58"/>
        <end position="74"/>
    </location>
</feature>
<keyword evidence="3" id="KW-1185">Reference proteome</keyword>
<evidence type="ECO:0000313" key="2">
    <source>
        <dbReference type="EMBL" id="KAK4200788.1"/>
    </source>
</evidence>
<gene>
    <name evidence="2" type="ORF">QBC40DRAFT_253795</name>
</gene>
<evidence type="ECO:0000256" key="1">
    <source>
        <dbReference type="SAM" id="MobiDB-lite"/>
    </source>
</evidence>
<feature type="region of interest" description="Disordered" evidence="1">
    <location>
        <begin position="319"/>
        <end position="346"/>
    </location>
</feature>
<organism evidence="2 3">
    <name type="scientific">Triangularia verruculosa</name>
    <dbReference type="NCBI Taxonomy" id="2587418"/>
    <lineage>
        <taxon>Eukaryota</taxon>
        <taxon>Fungi</taxon>
        <taxon>Dikarya</taxon>
        <taxon>Ascomycota</taxon>
        <taxon>Pezizomycotina</taxon>
        <taxon>Sordariomycetes</taxon>
        <taxon>Sordariomycetidae</taxon>
        <taxon>Sordariales</taxon>
        <taxon>Podosporaceae</taxon>
        <taxon>Triangularia</taxon>
    </lineage>
</organism>
<feature type="compositionally biased region" description="Polar residues" evidence="1">
    <location>
        <begin position="147"/>
        <end position="159"/>
    </location>
</feature>
<name>A0AAN6XIC4_9PEZI</name>
<feature type="compositionally biased region" description="Low complexity" evidence="1">
    <location>
        <begin position="106"/>
        <end position="119"/>
    </location>
</feature>
<feature type="compositionally biased region" description="Polar residues" evidence="1">
    <location>
        <begin position="95"/>
        <end position="105"/>
    </location>
</feature>
<comment type="caution">
    <text evidence="2">The sequence shown here is derived from an EMBL/GenBank/DDBJ whole genome shotgun (WGS) entry which is preliminary data.</text>
</comment>
<feature type="compositionally biased region" description="Basic residues" evidence="1">
    <location>
        <begin position="127"/>
        <end position="143"/>
    </location>
</feature>
<reference evidence="2" key="1">
    <citation type="journal article" date="2023" name="Mol. Phylogenet. Evol.">
        <title>Genome-scale phylogeny and comparative genomics of the fungal order Sordariales.</title>
        <authorList>
            <person name="Hensen N."/>
            <person name="Bonometti L."/>
            <person name="Westerberg I."/>
            <person name="Brannstrom I.O."/>
            <person name="Guillou S."/>
            <person name="Cros-Aarteil S."/>
            <person name="Calhoun S."/>
            <person name="Haridas S."/>
            <person name="Kuo A."/>
            <person name="Mondo S."/>
            <person name="Pangilinan J."/>
            <person name="Riley R."/>
            <person name="LaButti K."/>
            <person name="Andreopoulos B."/>
            <person name="Lipzen A."/>
            <person name="Chen C."/>
            <person name="Yan M."/>
            <person name="Daum C."/>
            <person name="Ng V."/>
            <person name="Clum A."/>
            <person name="Steindorff A."/>
            <person name="Ohm R.A."/>
            <person name="Martin F."/>
            <person name="Silar P."/>
            <person name="Natvig D.O."/>
            <person name="Lalanne C."/>
            <person name="Gautier V."/>
            <person name="Ament-Velasquez S.L."/>
            <person name="Kruys A."/>
            <person name="Hutchinson M.I."/>
            <person name="Powell A.J."/>
            <person name="Barry K."/>
            <person name="Miller A.N."/>
            <person name="Grigoriev I.V."/>
            <person name="Debuchy R."/>
            <person name="Gladieux P."/>
            <person name="Hiltunen Thoren M."/>
            <person name="Johannesson H."/>
        </authorList>
    </citation>
    <scope>NUCLEOTIDE SEQUENCE</scope>
    <source>
        <strain evidence="2">CBS 315.58</strain>
    </source>
</reference>
<feature type="compositionally biased region" description="Pro residues" evidence="1">
    <location>
        <begin position="225"/>
        <end position="240"/>
    </location>
</feature>
<sequence>MADRPRESQEQRRARKERVKQEAAARNAAASSSQQPQISAPQPIRPDSVQAFLGRTNVPSAASSVSGASVAGPSTGNAPETGQFTGGPIYEEPSATDSAYRESNPSQSSSRVSGTSRLRSSGERSSRRSSRRSSGHGSSHHSRSFSNATTTVNSPTPSQAWVLPPTGQAAYDAQDMGSIYSATPPQQSTPMPPPTPRGFMPQQTSYDEPVYEEQAYGQQPTMPSMGPPPMGPPPMGPPMGAPMGQPSRMPSRPMPGTVSTVSWASDYRAMVAGGTQQSTRPALPLAHPSRGLGHDYYQPGESYTGTTVPAMALIQPPRNLSGGPFYSRNIDRSTSQGGWPPSDSGY</sequence>
<feature type="region of interest" description="Disordered" evidence="1">
    <location>
        <begin position="1"/>
        <end position="258"/>
    </location>
</feature>
<evidence type="ECO:0000313" key="3">
    <source>
        <dbReference type="Proteomes" id="UP001303160"/>
    </source>
</evidence>
<dbReference type="Proteomes" id="UP001303160">
    <property type="component" value="Unassembled WGS sequence"/>
</dbReference>
<dbReference type="AlphaFoldDB" id="A0AAN6XIC4"/>
<reference evidence="2" key="2">
    <citation type="submission" date="2023-05" db="EMBL/GenBank/DDBJ databases">
        <authorList>
            <consortium name="Lawrence Berkeley National Laboratory"/>
            <person name="Steindorff A."/>
            <person name="Hensen N."/>
            <person name="Bonometti L."/>
            <person name="Westerberg I."/>
            <person name="Brannstrom I.O."/>
            <person name="Guillou S."/>
            <person name="Cros-Aarteil S."/>
            <person name="Calhoun S."/>
            <person name="Haridas S."/>
            <person name="Kuo A."/>
            <person name="Mondo S."/>
            <person name="Pangilinan J."/>
            <person name="Riley R."/>
            <person name="Labutti K."/>
            <person name="Andreopoulos B."/>
            <person name="Lipzen A."/>
            <person name="Chen C."/>
            <person name="Yanf M."/>
            <person name="Daum C."/>
            <person name="Ng V."/>
            <person name="Clum A."/>
            <person name="Ohm R."/>
            <person name="Martin F."/>
            <person name="Silar P."/>
            <person name="Natvig D."/>
            <person name="Lalanne C."/>
            <person name="Gautier V."/>
            <person name="Ament-Velasquez S.L."/>
            <person name="Kruys A."/>
            <person name="Hutchinson M.I."/>
            <person name="Powell A.J."/>
            <person name="Barry K."/>
            <person name="Miller A.N."/>
            <person name="Grigoriev I.V."/>
            <person name="Debuchy R."/>
            <person name="Gladieux P."/>
            <person name="Thoren M.H."/>
            <person name="Johannesson H."/>
        </authorList>
    </citation>
    <scope>NUCLEOTIDE SEQUENCE</scope>
    <source>
        <strain evidence="2">CBS 315.58</strain>
    </source>
</reference>
<feature type="compositionally biased region" description="Basic and acidic residues" evidence="1">
    <location>
        <begin position="1"/>
        <end position="12"/>
    </location>
</feature>
<proteinExistence type="predicted"/>
<accession>A0AAN6XIC4</accession>